<keyword evidence="2" id="KW-0238">DNA-binding</keyword>
<dbReference type="SUPFAM" id="SSF46785">
    <property type="entry name" value="Winged helix' DNA-binding domain"/>
    <property type="match status" value="1"/>
</dbReference>
<dbReference type="PROSITE" id="PS50987">
    <property type="entry name" value="HTH_ARSR_2"/>
    <property type="match status" value="1"/>
</dbReference>
<sequence>MKNPNRAFKDAIYEQFARIGKSVSSPKRLELLDLLCQGERTVEVLAKESSLTVANASQHLQVLRAARLVETEKEGLYVMYRLADQTVCEFFHAMQVLAENRLAEVEQIKRRFLEGREGMQPVDREALL</sequence>
<dbReference type="InterPro" id="IPR011991">
    <property type="entry name" value="ArsR-like_HTH"/>
</dbReference>
<gene>
    <name evidence="5" type="ORF">S01H1_39227</name>
</gene>
<dbReference type="GO" id="GO:0003677">
    <property type="term" value="F:DNA binding"/>
    <property type="evidence" value="ECO:0007669"/>
    <property type="project" value="UniProtKB-KW"/>
</dbReference>
<dbReference type="Gene3D" id="1.10.10.10">
    <property type="entry name" value="Winged helix-like DNA-binding domain superfamily/Winged helix DNA-binding domain"/>
    <property type="match status" value="1"/>
</dbReference>
<dbReference type="CDD" id="cd00090">
    <property type="entry name" value="HTH_ARSR"/>
    <property type="match status" value="1"/>
</dbReference>
<protein>
    <recommendedName>
        <fullName evidence="4">HTH arsR-type domain-containing protein</fullName>
    </recommendedName>
</protein>
<accession>X0UZU5</accession>
<evidence type="ECO:0000259" key="4">
    <source>
        <dbReference type="PROSITE" id="PS50987"/>
    </source>
</evidence>
<proteinExistence type="predicted"/>
<dbReference type="InterPro" id="IPR001845">
    <property type="entry name" value="HTH_ArsR_DNA-bd_dom"/>
</dbReference>
<evidence type="ECO:0000256" key="2">
    <source>
        <dbReference type="ARBA" id="ARBA00023125"/>
    </source>
</evidence>
<dbReference type="InterPro" id="IPR036388">
    <property type="entry name" value="WH-like_DNA-bd_sf"/>
</dbReference>
<reference evidence="5" key="1">
    <citation type="journal article" date="2014" name="Front. Microbiol.">
        <title>High frequency of phylogenetically diverse reductive dehalogenase-homologous genes in deep subseafloor sedimentary metagenomes.</title>
        <authorList>
            <person name="Kawai M."/>
            <person name="Futagami T."/>
            <person name="Toyoda A."/>
            <person name="Takaki Y."/>
            <person name="Nishi S."/>
            <person name="Hori S."/>
            <person name="Arai W."/>
            <person name="Tsubouchi T."/>
            <person name="Morono Y."/>
            <person name="Uchiyama I."/>
            <person name="Ito T."/>
            <person name="Fujiyama A."/>
            <person name="Inagaki F."/>
            <person name="Takami H."/>
        </authorList>
    </citation>
    <scope>NUCLEOTIDE SEQUENCE</scope>
    <source>
        <strain evidence="5">Expedition CK06-06</strain>
    </source>
</reference>
<feature type="domain" description="HTH arsR-type" evidence="4">
    <location>
        <begin position="8"/>
        <end position="102"/>
    </location>
</feature>
<dbReference type="NCBIfam" id="NF033788">
    <property type="entry name" value="HTH_metalloreg"/>
    <property type="match status" value="1"/>
</dbReference>
<dbReference type="InterPro" id="IPR051011">
    <property type="entry name" value="Metal_resp_trans_reg"/>
</dbReference>
<name>X0UZU5_9ZZZZ</name>
<evidence type="ECO:0000256" key="3">
    <source>
        <dbReference type="ARBA" id="ARBA00023163"/>
    </source>
</evidence>
<dbReference type="InterPro" id="IPR036390">
    <property type="entry name" value="WH_DNA-bd_sf"/>
</dbReference>
<evidence type="ECO:0000313" key="5">
    <source>
        <dbReference type="EMBL" id="GAG11350.1"/>
    </source>
</evidence>
<evidence type="ECO:0000256" key="1">
    <source>
        <dbReference type="ARBA" id="ARBA00023015"/>
    </source>
</evidence>
<dbReference type="Pfam" id="PF01022">
    <property type="entry name" value="HTH_5"/>
    <property type="match status" value="1"/>
</dbReference>
<dbReference type="GO" id="GO:0003700">
    <property type="term" value="F:DNA-binding transcription factor activity"/>
    <property type="evidence" value="ECO:0007669"/>
    <property type="project" value="InterPro"/>
</dbReference>
<dbReference type="SMART" id="SM00418">
    <property type="entry name" value="HTH_ARSR"/>
    <property type="match status" value="1"/>
</dbReference>
<dbReference type="PANTHER" id="PTHR43132:SF8">
    <property type="entry name" value="HTH-TYPE TRANSCRIPTIONAL REGULATOR KMTR"/>
    <property type="match status" value="1"/>
</dbReference>
<comment type="caution">
    <text evidence="5">The sequence shown here is derived from an EMBL/GenBank/DDBJ whole genome shotgun (WGS) entry which is preliminary data.</text>
</comment>
<dbReference type="EMBL" id="BARS01024739">
    <property type="protein sequence ID" value="GAG11350.1"/>
    <property type="molecule type" value="Genomic_DNA"/>
</dbReference>
<keyword evidence="1" id="KW-0805">Transcription regulation</keyword>
<organism evidence="5">
    <name type="scientific">marine sediment metagenome</name>
    <dbReference type="NCBI Taxonomy" id="412755"/>
    <lineage>
        <taxon>unclassified sequences</taxon>
        <taxon>metagenomes</taxon>
        <taxon>ecological metagenomes</taxon>
    </lineage>
</organism>
<dbReference type="PANTHER" id="PTHR43132">
    <property type="entry name" value="ARSENICAL RESISTANCE OPERON REPRESSOR ARSR-RELATED"/>
    <property type="match status" value="1"/>
</dbReference>
<dbReference type="AlphaFoldDB" id="X0UZU5"/>
<feature type="non-terminal residue" evidence="5">
    <location>
        <position position="128"/>
    </location>
</feature>
<keyword evidence="3" id="KW-0804">Transcription</keyword>
<dbReference type="PRINTS" id="PR00778">
    <property type="entry name" value="HTHARSR"/>
</dbReference>